<evidence type="ECO:0000313" key="2">
    <source>
        <dbReference type="Proteomes" id="UP000298424"/>
    </source>
</evidence>
<gene>
    <name evidence="1" type="ORF">E3T27_14895</name>
</gene>
<organism evidence="1 2">
    <name type="scientific">Cryobacterium lyxosi</name>
    <dbReference type="NCBI Taxonomy" id="1259228"/>
    <lineage>
        <taxon>Bacteria</taxon>
        <taxon>Bacillati</taxon>
        <taxon>Actinomycetota</taxon>
        <taxon>Actinomycetes</taxon>
        <taxon>Micrococcales</taxon>
        <taxon>Microbacteriaceae</taxon>
        <taxon>Cryobacterium</taxon>
    </lineage>
</organism>
<name>A0A4R8ZCT7_9MICO</name>
<reference evidence="1 2" key="1">
    <citation type="submission" date="2019-03" db="EMBL/GenBank/DDBJ databases">
        <title>Genomics of glacier-inhabiting Cryobacterium strains.</title>
        <authorList>
            <person name="Liu Q."/>
            <person name="Xin Y.-H."/>
        </authorList>
    </citation>
    <scope>NUCLEOTIDE SEQUENCE [LARGE SCALE GENOMIC DNA]</scope>
    <source>
        <strain evidence="1 2">TMT1-1</strain>
    </source>
</reference>
<protein>
    <submittedName>
        <fullName evidence="1">Uncharacterized protein</fullName>
    </submittedName>
</protein>
<dbReference type="EMBL" id="SOGT01000016">
    <property type="protein sequence ID" value="TFD23474.1"/>
    <property type="molecule type" value="Genomic_DNA"/>
</dbReference>
<proteinExistence type="predicted"/>
<accession>A0A4R8ZCT7</accession>
<evidence type="ECO:0000313" key="1">
    <source>
        <dbReference type="EMBL" id="TFD23474.1"/>
    </source>
</evidence>
<sequence>MILALPRPVHACNFQAVAHSEKPAMPRLTSRDYLIHRQFLREQWEEHDGAAFTDLPMQEQRDLHDYYAPAVPFAEKEALAHRTAMTKVFPSLPQKAGRAYQAIQAAVDGTPNQTVDTYRDETTTVELIAGKRRPLRVTGVARPKIDHYRLARVLLALERQDTDGKLLARAKKIGRRRH</sequence>
<dbReference type="Proteomes" id="UP000298424">
    <property type="component" value="Unassembled WGS sequence"/>
</dbReference>
<comment type="caution">
    <text evidence="1">The sequence shown here is derived from an EMBL/GenBank/DDBJ whole genome shotgun (WGS) entry which is preliminary data.</text>
</comment>
<dbReference type="AlphaFoldDB" id="A0A4R8ZCT7"/>
<dbReference type="RefSeq" id="WP_134573722.1">
    <property type="nucleotide sequence ID" value="NZ_SOGT01000016.1"/>
</dbReference>
<dbReference type="OrthoDB" id="5068826at2"/>
<keyword evidence="2" id="KW-1185">Reference proteome</keyword>